<dbReference type="InterPro" id="IPR046450">
    <property type="entry name" value="PA_dom_sf"/>
</dbReference>
<comment type="similarity">
    <text evidence="1">Belongs to the peptidase M28 family. M28A subfamily.</text>
</comment>
<dbReference type="Proteomes" id="UP001500051">
    <property type="component" value="Unassembled WGS sequence"/>
</dbReference>
<feature type="domain" description="PA" evidence="9">
    <location>
        <begin position="168"/>
        <end position="253"/>
    </location>
</feature>
<dbReference type="EMBL" id="BAAAYX010000002">
    <property type="protein sequence ID" value="GAA3691234.1"/>
    <property type="molecule type" value="Genomic_DNA"/>
</dbReference>
<sequence length="536" mass="56042">MSRVTQRGHSRRFLTYLPPRGTMRPSPTRRVATAAVAVLSAGALSVGFLAAPAEAAADPATRLAERLVRQTNGGDANRHLIALQRISDRNGGNRAAPDGESAAAPGYEASVEYVSGQLRRAGYLVDVQDFTYPVEVELAASITVGGTAYRIDKMNESIDTPAGGITGPIRVVPEDATTGCEATDFAGQVFTGSVALIRRGGCTFEQKSLNAAAAGAVAAVISNNTAGPLSNVTITNTGPIPVGGISQADGTTLAAQAGAAATVEMRYEEQTRTSQNVIAETRTGKRNNVVMAGAHLDAVYAGINDNGSGSAALLDVALKLGGSPNVGNRVRFAWWGAEELGLIGSSEYVKSLTFEQQLDIALYLNFDMVASPNAAYFVYDGDNSDAVGAGSGPYGSAQIEKTFTDFFSDRLGIETEGTDFSGRSDYGEFIANGIPAGGLFSGAEGIMTAAQAAKWDGTAGIAYDPCYHQECDNLGNINREALDRNLDAMAWSVGLYAYSTQEINGVPPRAQRLTMRSAAKNKMKLAGTYVPSDKAA</sequence>
<evidence type="ECO:0000256" key="4">
    <source>
        <dbReference type="ARBA" id="ARBA00022723"/>
    </source>
</evidence>
<reference evidence="12" key="1">
    <citation type="journal article" date="2019" name="Int. J. Syst. Evol. Microbiol.">
        <title>The Global Catalogue of Microorganisms (GCM) 10K type strain sequencing project: providing services to taxonomists for standard genome sequencing and annotation.</title>
        <authorList>
            <consortium name="The Broad Institute Genomics Platform"/>
            <consortium name="The Broad Institute Genome Sequencing Center for Infectious Disease"/>
            <person name="Wu L."/>
            <person name="Ma J."/>
        </authorList>
    </citation>
    <scope>NUCLEOTIDE SEQUENCE [LARGE SCALE GENOMIC DNA]</scope>
    <source>
        <strain evidence="12">JCM 16548</strain>
    </source>
</reference>
<keyword evidence="2" id="KW-0031">Aminopeptidase</keyword>
<gene>
    <name evidence="11" type="ORF">GCM10022204_02910</name>
</gene>
<keyword evidence="5" id="KW-0732">Signal</keyword>
<keyword evidence="7" id="KW-0862">Zinc</keyword>
<protein>
    <submittedName>
        <fullName evidence="11">M28 family metallopeptidase</fullName>
    </submittedName>
</protein>
<evidence type="ECO:0000256" key="7">
    <source>
        <dbReference type="ARBA" id="ARBA00022833"/>
    </source>
</evidence>
<dbReference type="InterPro" id="IPR045175">
    <property type="entry name" value="M28_fam"/>
</dbReference>
<evidence type="ECO:0000256" key="1">
    <source>
        <dbReference type="ARBA" id="ARBA00005957"/>
    </source>
</evidence>
<evidence type="ECO:0000256" key="6">
    <source>
        <dbReference type="ARBA" id="ARBA00022801"/>
    </source>
</evidence>
<dbReference type="InterPro" id="IPR007484">
    <property type="entry name" value="Peptidase_M28"/>
</dbReference>
<dbReference type="Gene3D" id="3.40.630.10">
    <property type="entry name" value="Zn peptidases"/>
    <property type="match status" value="1"/>
</dbReference>
<keyword evidence="6" id="KW-0378">Hydrolase</keyword>
<dbReference type="Pfam" id="PF04389">
    <property type="entry name" value="Peptidase_M28"/>
    <property type="match status" value="1"/>
</dbReference>
<dbReference type="SUPFAM" id="SSF52025">
    <property type="entry name" value="PA domain"/>
    <property type="match status" value="1"/>
</dbReference>
<name>A0ABP7CIM5_9ACTN</name>
<dbReference type="Gene3D" id="3.50.30.30">
    <property type="match status" value="1"/>
</dbReference>
<evidence type="ECO:0000256" key="5">
    <source>
        <dbReference type="ARBA" id="ARBA00022729"/>
    </source>
</evidence>
<dbReference type="PANTHER" id="PTHR12147:SF26">
    <property type="entry name" value="PEPTIDASE M28 DOMAIN-CONTAINING PROTEIN"/>
    <property type="match status" value="1"/>
</dbReference>
<evidence type="ECO:0000259" key="10">
    <source>
        <dbReference type="Pfam" id="PF04389"/>
    </source>
</evidence>
<evidence type="ECO:0000259" key="9">
    <source>
        <dbReference type="Pfam" id="PF02225"/>
    </source>
</evidence>
<evidence type="ECO:0000256" key="8">
    <source>
        <dbReference type="SAM" id="MobiDB-lite"/>
    </source>
</evidence>
<comment type="caution">
    <text evidence="11">The sequence shown here is derived from an EMBL/GenBank/DDBJ whole genome shotgun (WGS) entry which is preliminary data.</text>
</comment>
<organism evidence="11 12">
    <name type="scientific">Microlunatus aurantiacus</name>
    <dbReference type="NCBI Taxonomy" id="446786"/>
    <lineage>
        <taxon>Bacteria</taxon>
        <taxon>Bacillati</taxon>
        <taxon>Actinomycetota</taxon>
        <taxon>Actinomycetes</taxon>
        <taxon>Propionibacteriales</taxon>
        <taxon>Propionibacteriaceae</taxon>
        <taxon>Microlunatus</taxon>
    </lineage>
</organism>
<dbReference type="SUPFAM" id="SSF53187">
    <property type="entry name" value="Zn-dependent exopeptidases"/>
    <property type="match status" value="1"/>
</dbReference>
<keyword evidence="4" id="KW-0479">Metal-binding</keyword>
<evidence type="ECO:0000256" key="3">
    <source>
        <dbReference type="ARBA" id="ARBA00022670"/>
    </source>
</evidence>
<feature type="region of interest" description="Disordered" evidence="8">
    <location>
        <begin position="1"/>
        <end position="26"/>
    </location>
</feature>
<feature type="compositionally biased region" description="Basic residues" evidence="8">
    <location>
        <begin position="1"/>
        <end position="12"/>
    </location>
</feature>
<feature type="domain" description="Peptidase M28" evidence="10">
    <location>
        <begin position="276"/>
        <end position="490"/>
    </location>
</feature>
<evidence type="ECO:0000313" key="11">
    <source>
        <dbReference type="EMBL" id="GAA3691234.1"/>
    </source>
</evidence>
<keyword evidence="12" id="KW-1185">Reference proteome</keyword>
<accession>A0ABP7CIM5</accession>
<dbReference type="InterPro" id="IPR041756">
    <property type="entry name" value="M28_SGAP-like"/>
</dbReference>
<evidence type="ECO:0000313" key="12">
    <source>
        <dbReference type="Proteomes" id="UP001500051"/>
    </source>
</evidence>
<proteinExistence type="inferred from homology"/>
<dbReference type="CDD" id="cd03876">
    <property type="entry name" value="M28_SGAP_like"/>
    <property type="match status" value="1"/>
</dbReference>
<dbReference type="Pfam" id="PF02225">
    <property type="entry name" value="PA"/>
    <property type="match status" value="1"/>
</dbReference>
<dbReference type="PANTHER" id="PTHR12147">
    <property type="entry name" value="METALLOPEPTIDASE M28 FAMILY MEMBER"/>
    <property type="match status" value="1"/>
</dbReference>
<evidence type="ECO:0000256" key="2">
    <source>
        <dbReference type="ARBA" id="ARBA00022438"/>
    </source>
</evidence>
<dbReference type="InterPro" id="IPR003137">
    <property type="entry name" value="PA_domain"/>
</dbReference>
<keyword evidence="3" id="KW-0645">Protease</keyword>